<feature type="region of interest" description="Disordered" evidence="1">
    <location>
        <begin position="244"/>
        <end position="268"/>
    </location>
</feature>
<dbReference type="EMBL" id="JACGWN010000009">
    <property type="protein sequence ID" value="KAL0433407.1"/>
    <property type="molecule type" value="Genomic_DNA"/>
</dbReference>
<name>A0AAW2VV19_9LAMI</name>
<feature type="compositionally biased region" description="Basic residues" evidence="1">
    <location>
        <begin position="400"/>
        <end position="411"/>
    </location>
</feature>
<accession>A0AAW2VV19</accession>
<organism evidence="3">
    <name type="scientific">Sesamum latifolium</name>
    <dbReference type="NCBI Taxonomy" id="2727402"/>
    <lineage>
        <taxon>Eukaryota</taxon>
        <taxon>Viridiplantae</taxon>
        <taxon>Streptophyta</taxon>
        <taxon>Embryophyta</taxon>
        <taxon>Tracheophyta</taxon>
        <taxon>Spermatophyta</taxon>
        <taxon>Magnoliopsida</taxon>
        <taxon>eudicotyledons</taxon>
        <taxon>Gunneridae</taxon>
        <taxon>Pentapetalae</taxon>
        <taxon>asterids</taxon>
        <taxon>lamiids</taxon>
        <taxon>Lamiales</taxon>
        <taxon>Pedaliaceae</taxon>
        <taxon>Sesamum</taxon>
    </lineage>
</organism>
<gene>
    <name evidence="3" type="ORF">Slati_2675000</name>
</gene>
<feature type="compositionally biased region" description="Basic and acidic residues" evidence="1">
    <location>
        <begin position="68"/>
        <end position="85"/>
    </location>
</feature>
<dbReference type="InterPro" id="IPR005162">
    <property type="entry name" value="Retrotrans_gag_dom"/>
</dbReference>
<evidence type="ECO:0000256" key="1">
    <source>
        <dbReference type="SAM" id="MobiDB-lite"/>
    </source>
</evidence>
<dbReference type="PANTHER" id="PTHR33223">
    <property type="entry name" value="CCHC-TYPE DOMAIN-CONTAINING PROTEIN"/>
    <property type="match status" value="1"/>
</dbReference>
<dbReference type="AlphaFoldDB" id="A0AAW2VV19"/>
<feature type="compositionally biased region" description="Basic and acidic residues" evidence="1">
    <location>
        <begin position="244"/>
        <end position="259"/>
    </location>
</feature>
<sequence>MERTSRRDNRSEDEETPVRREDQFVRLTQANVQWMIDEASRKAFVEFERRTITPTVKEGMVRQLFIEKEPEKCRSKERGSTKSRDEDGELAQNRNSPFTNKILTEVVDHHFRLTGKAQEWFMNLPSGSIESFEQLVQKFAFHFVSKRKAKRSATHIFTIRQREDESLKSFVGRFNNETLEVQDLMIDMMVSILIYGLKKGPFASALERDSPIDVEQLMSLAQKYIDEEEMNAIKDDEWTRGDRDRARDRRFRSEKDREMGPYQPKFHKYTPISTTRARAMMMVEKERFLQWPRKTRDMPTKRFSNKYCRFHKDKDHDTKECYQLKDEIERLIRHGYFNDIVAGERKEERDRNREEKRSRSRSRERRRGSQEKERARENAPSKGIIHTISRGPTGGDSSRARKKYARSHKHPSSQMLNVESQDEITSRGKDLCAGLDSQNDPMVIKMDIANYLVHKVLIDNGSSVDIIFLSVLRKMELGDLQLKPVRTPLV</sequence>
<feature type="domain" description="Retrotransposon gag" evidence="2">
    <location>
        <begin position="110"/>
        <end position="198"/>
    </location>
</feature>
<dbReference type="Pfam" id="PF03732">
    <property type="entry name" value="Retrotrans_gag"/>
    <property type="match status" value="1"/>
</dbReference>
<feature type="region of interest" description="Disordered" evidence="1">
    <location>
        <begin position="345"/>
        <end position="423"/>
    </location>
</feature>
<evidence type="ECO:0000313" key="3">
    <source>
        <dbReference type="EMBL" id="KAL0433407.1"/>
    </source>
</evidence>
<feature type="region of interest" description="Disordered" evidence="1">
    <location>
        <begin position="68"/>
        <end position="95"/>
    </location>
</feature>
<reference evidence="3" key="2">
    <citation type="journal article" date="2024" name="Plant">
        <title>Genomic evolution and insights into agronomic trait innovations of Sesamum species.</title>
        <authorList>
            <person name="Miao H."/>
            <person name="Wang L."/>
            <person name="Qu L."/>
            <person name="Liu H."/>
            <person name="Sun Y."/>
            <person name="Le M."/>
            <person name="Wang Q."/>
            <person name="Wei S."/>
            <person name="Zheng Y."/>
            <person name="Lin W."/>
            <person name="Duan Y."/>
            <person name="Cao H."/>
            <person name="Xiong S."/>
            <person name="Wang X."/>
            <person name="Wei L."/>
            <person name="Li C."/>
            <person name="Ma Q."/>
            <person name="Ju M."/>
            <person name="Zhao R."/>
            <person name="Li G."/>
            <person name="Mu C."/>
            <person name="Tian Q."/>
            <person name="Mei H."/>
            <person name="Zhang T."/>
            <person name="Gao T."/>
            <person name="Zhang H."/>
        </authorList>
    </citation>
    <scope>NUCLEOTIDE SEQUENCE</scope>
    <source>
        <strain evidence="3">KEN1</strain>
    </source>
</reference>
<evidence type="ECO:0000259" key="2">
    <source>
        <dbReference type="Pfam" id="PF03732"/>
    </source>
</evidence>
<proteinExistence type="predicted"/>
<feature type="compositionally biased region" description="Basic and acidic residues" evidence="1">
    <location>
        <begin position="367"/>
        <end position="379"/>
    </location>
</feature>
<reference evidence="3" key="1">
    <citation type="submission" date="2020-06" db="EMBL/GenBank/DDBJ databases">
        <authorList>
            <person name="Li T."/>
            <person name="Hu X."/>
            <person name="Zhang T."/>
            <person name="Song X."/>
            <person name="Zhang H."/>
            <person name="Dai N."/>
            <person name="Sheng W."/>
            <person name="Hou X."/>
            <person name="Wei L."/>
        </authorList>
    </citation>
    <scope>NUCLEOTIDE SEQUENCE</scope>
    <source>
        <strain evidence="3">KEN1</strain>
        <tissue evidence="3">Leaf</tissue>
    </source>
</reference>
<protein>
    <recommendedName>
        <fullName evidence="2">Retrotransposon gag domain-containing protein</fullName>
    </recommendedName>
</protein>
<feature type="compositionally biased region" description="Basic and acidic residues" evidence="1">
    <location>
        <begin position="345"/>
        <end position="357"/>
    </location>
</feature>
<dbReference type="PANTHER" id="PTHR33223:SF10">
    <property type="entry name" value="AMINOTRANSFERASE-LIKE PLANT MOBILE DOMAIN-CONTAINING PROTEIN"/>
    <property type="match status" value="1"/>
</dbReference>
<comment type="caution">
    <text evidence="3">The sequence shown here is derived from an EMBL/GenBank/DDBJ whole genome shotgun (WGS) entry which is preliminary data.</text>
</comment>
<feature type="region of interest" description="Disordered" evidence="1">
    <location>
        <begin position="1"/>
        <end position="22"/>
    </location>
</feature>